<gene>
    <name evidence="4" type="ORF">LSH36_145g06024</name>
</gene>
<evidence type="ECO:0000313" key="5">
    <source>
        <dbReference type="Proteomes" id="UP001208570"/>
    </source>
</evidence>
<dbReference type="Pfam" id="PF00406">
    <property type="entry name" value="ADK"/>
    <property type="match status" value="1"/>
</dbReference>
<dbReference type="GO" id="GO:0019205">
    <property type="term" value="F:nucleobase-containing compound kinase activity"/>
    <property type="evidence" value="ECO:0007669"/>
    <property type="project" value="InterPro"/>
</dbReference>
<dbReference type="InterPro" id="IPR027417">
    <property type="entry name" value="P-loop_NTPase"/>
</dbReference>
<dbReference type="CDD" id="cd01428">
    <property type="entry name" value="ADK"/>
    <property type="match status" value="1"/>
</dbReference>
<dbReference type="PROSITE" id="PS00113">
    <property type="entry name" value="ADENYLATE_KINASE"/>
    <property type="match status" value="1"/>
</dbReference>
<dbReference type="GO" id="GO:0005524">
    <property type="term" value="F:ATP binding"/>
    <property type="evidence" value="ECO:0007669"/>
    <property type="project" value="InterPro"/>
</dbReference>
<dbReference type="InterPro" id="IPR000850">
    <property type="entry name" value="Adenylat/UMP-CMP_kin"/>
</dbReference>
<evidence type="ECO:0000256" key="3">
    <source>
        <dbReference type="ARBA" id="ARBA00022777"/>
    </source>
</evidence>
<comment type="caution">
    <text evidence="4">The sequence shown here is derived from an EMBL/GenBank/DDBJ whole genome shotgun (WGS) entry which is preliminary data.</text>
</comment>
<evidence type="ECO:0000256" key="2">
    <source>
        <dbReference type="ARBA" id="ARBA00022741"/>
    </source>
</evidence>
<evidence type="ECO:0000313" key="4">
    <source>
        <dbReference type="EMBL" id="KAK2159842.1"/>
    </source>
</evidence>
<proteinExistence type="inferred from homology"/>
<protein>
    <recommendedName>
        <fullName evidence="6">Nucleoside-diphosphate kinase</fullName>
    </recommendedName>
</protein>
<evidence type="ECO:0000256" key="1">
    <source>
        <dbReference type="ARBA" id="ARBA00022679"/>
    </source>
</evidence>
<dbReference type="AlphaFoldDB" id="A0AAD9JVB9"/>
<sequence length="171" mass="19607">MFRRNLICSRQYFKRLNRNMALPNIVFVLGGPGAGKGTQCALIVKAMRERMDKNPADCNFLIDGFPRNEDNLKGWNRQMEGKHKLQFVLFFDCANDICIKRCLDRGKAGSGRSDDNLDSLKKRIITYNGCTRPIIDYYNKLGLVRQVEASGMPEQVFELVKKHFNAVINKN</sequence>
<keyword evidence="1" id="KW-0808">Transferase</keyword>
<accession>A0AAD9JVB9</accession>
<dbReference type="SUPFAM" id="SSF52540">
    <property type="entry name" value="P-loop containing nucleoside triphosphate hydrolases"/>
    <property type="match status" value="1"/>
</dbReference>
<dbReference type="EMBL" id="JAODUP010000145">
    <property type="protein sequence ID" value="KAK2159842.1"/>
    <property type="molecule type" value="Genomic_DNA"/>
</dbReference>
<dbReference type="HAMAP" id="MF_00235">
    <property type="entry name" value="Adenylate_kinase_Adk"/>
    <property type="match status" value="1"/>
</dbReference>
<keyword evidence="2" id="KW-0547">Nucleotide-binding</keyword>
<keyword evidence="5" id="KW-1185">Reference proteome</keyword>
<dbReference type="Proteomes" id="UP001208570">
    <property type="component" value="Unassembled WGS sequence"/>
</dbReference>
<organism evidence="4 5">
    <name type="scientific">Paralvinella palmiformis</name>
    <dbReference type="NCBI Taxonomy" id="53620"/>
    <lineage>
        <taxon>Eukaryota</taxon>
        <taxon>Metazoa</taxon>
        <taxon>Spiralia</taxon>
        <taxon>Lophotrochozoa</taxon>
        <taxon>Annelida</taxon>
        <taxon>Polychaeta</taxon>
        <taxon>Sedentaria</taxon>
        <taxon>Canalipalpata</taxon>
        <taxon>Terebellida</taxon>
        <taxon>Terebelliformia</taxon>
        <taxon>Alvinellidae</taxon>
        <taxon>Paralvinella</taxon>
    </lineage>
</organism>
<dbReference type="PANTHER" id="PTHR23359">
    <property type="entry name" value="NUCLEOTIDE KINASE"/>
    <property type="match status" value="1"/>
</dbReference>
<keyword evidence="3" id="KW-0418">Kinase</keyword>
<evidence type="ECO:0008006" key="6">
    <source>
        <dbReference type="Google" id="ProtNLM"/>
    </source>
</evidence>
<dbReference type="Gene3D" id="3.40.50.300">
    <property type="entry name" value="P-loop containing nucleotide triphosphate hydrolases"/>
    <property type="match status" value="2"/>
</dbReference>
<name>A0AAD9JVB9_9ANNE</name>
<dbReference type="InterPro" id="IPR033690">
    <property type="entry name" value="Adenylat_kinase_CS"/>
</dbReference>
<reference evidence="4" key="1">
    <citation type="journal article" date="2023" name="Mol. Biol. Evol.">
        <title>Third-Generation Sequencing Reveals the Adaptive Role of the Epigenome in Three Deep-Sea Polychaetes.</title>
        <authorList>
            <person name="Perez M."/>
            <person name="Aroh O."/>
            <person name="Sun Y."/>
            <person name="Lan Y."/>
            <person name="Juniper S.K."/>
            <person name="Young C.R."/>
            <person name="Angers B."/>
            <person name="Qian P.Y."/>
        </authorList>
    </citation>
    <scope>NUCLEOTIDE SEQUENCE</scope>
    <source>
        <strain evidence="4">P08H-3</strain>
    </source>
</reference>
<dbReference type="GO" id="GO:0006139">
    <property type="term" value="P:nucleobase-containing compound metabolic process"/>
    <property type="evidence" value="ECO:0007669"/>
    <property type="project" value="InterPro"/>
</dbReference>